<sequence length="238" mass="25230">MQELADSRGNADRRRLTTLLHSAIAQGHYLDTAIPTDIELARDYGTSRGVARDALNALADTGLLTRIRGVGTHAEEHAGATFDLLAFHGIGGVPDMDTHPQALSTATVSTPALVATRLPQAGAQVLRIEFLSVPDGEPHGISTSYFVLPQAAGLVGAEVGTNIYSLLAAAGLTVSSSDFLLGAFGADEYTARRLRVRPGDALISLERTLFDESGDALAFTLIALRGDRFQLVSHERAR</sequence>
<accession>A0A543BPU1</accession>
<dbReference type="PRINTS" id="PR00035">
    <property type="entry name" value="HTHGNTR"/>
</dbReference>
<dbReference type="InterPro" id="IPR000524">
    <property type="entry name" value="Tscrpt_reg_HTH_GntR"/>
</dbReference>
<dbReference type="InterPro" id="IPR036388">
    <property type="entry name" value="WH-like_DNA-bd_sf"/>
</dbReference>
<feature type="domain" description="UbiC transcription regulator-associated" evidence="4">
    <location>
        <begin position="89"/>
        <end position="230"/>
    </location>
</feature>
<dbReference type="Pfam" id="PF07702">
    <property type="entry name" value="UTRA"/>
    <property type="match status" value="1"/>
</dbReference>
<dbReference type="SUPFAM" id="SSF46785">
    <property type="entry name" value="Winged helix' DNA-binding domain"/>
    <property type="match status" value="1"/>
</dbReference>
<dbReference type="GO" id="GO:0003677">
    <property type="term" value="F:DNA binding"/>
    <property type="evidence" value="ECO:0007669"/>
    <property type="project" value="UniProtKB-KW"/>
</dbReference>
<gene>
    <name evidence="5" type="ORF">FB560_2502</name>
</gene>
<dbReference type="SUPFAM" id="SSF64288">
    <property type="entry name" value="Chorismate lyase-like"/>
    <property type="match status" value="1"/>
</dbReference>
<evidence type="ECO:0000313" key="5">
    <source>
        <dbReference type="EMBL" id="TQL86837.1"/>
    </source>
</evidence>
<organism evidence="5 6">
    <name type="scientific">Microbacterium saperdae</name>
    <dbReference type="NCBI Taxonomy" id="69368"/>
    <lineage>
        <taxon>Bacteria</taxon>
        <taxon>Bacillati</taxon>
        <taxon>Actinomycetota</taxon>
        <taxon>Actinomycetes</taxon>
        <taxon>Micrococcales</taxon>
        <taxon>Microbacteriaceae</taxon>
        <taxon>Microbacterium</taxon>
    </lineage>
</organism>
<dbReference type="Gene3D" id="3.40.1410.10">
    <property type="entry name" value="Chorismate lyase-like"/>
    <property type="match status" value="1"/>
</dbReference>
<reference evidence="5 6" key="1">
    <citation type="submission" date="2019-06" db="EMBL/GenBank/DDBJ databases">
        <title>Sequencing the genomes of 1000 actinobacteria strains.</title>
        <authorList>
            <person name="Klenk H.-P."/>
        </authorList>
    </citation>
    <scope>NUCLEOTIDE SEQUENCE [LARGE SCALE GENOMIC DNA]</scope>
    <source>
        <strain evidence="5 6">DSM 20169</strain>
    </source>
</reference>
<evidence type="ECO:0000256" key="3">
    <source>
        <dbReference type="ARBA" id="ARBA00023163"/>
    </source>
</evidence>
<dbReference type="GO" id="GO:0045892">
    <property type="term" value="P:negative regulation of DNA-templated transcription"/>
    <property type="evidence" value="ECO:0007669"/>
    <property type="project" value="TreeGrafter"/>
</dbReference>
<dbReference type="Gene3D" id="1.10.10.10">
    <property type="entry name" value="Winged helix-like DNA-binding domain superfamily/Winged helix DNA-binding domain"/>
    <property type="match status" value="1"/>
</dbReference>
<dbReference type="AlphaFoldDB" id="A0A543BPU1"/>
<dbReference type="InterPro" id="IPR036390">
    <property type="entry name" value="WH_DNA-bd_sf"/>
</dbReference>
<evidence type="ECO:0000256" key="2">
    <source>
        <dbReference type="ARBA" id="ARBA00023125"/>
    </source>
</evidence>
<keyword evidence="3" id="KW-0804">Transcription</keyword>
<dbReference type="EMBL" id="VFOX01000001">
    <property type="protein sequence ID" value="TQL86837.1"/>
    <property type="molecule type" value="Genomic_DNA"/>
</dbReference>
<keyword evidence="6" id="KW-1185">Reference proteome</keyword>
<dbReference type="Proteomes" id="UP000317209">
    <property type="component" value="Unassembled WGS sequence"/>
</dbReference>
<dbReference type="Pfam" id="PF00392">
    <property type="entry name" value="GntR"/>
    <property type="match status" value="1"/>
</dbReference>
<keyword evidence="2" id="KW-0238">DNA-binding</keyword>
<proteinExistence type="predicted"/>
<protein>
    <submittedName>
        <fullName evidence="5">GntR family transcriptional regulator</fullName>
    </submittedName>
</protein>
<dbReference type="GO" id="GO:0003700">
    <property type="term" value="F:DNA-binding transcription factor activity"/>
    <property type="evidence" value="ECO:0007669"/>
    <property type="project" value="InterPro"/>
</dbReference>
<name>A0A543BPU1_9MICO</name>
<dbReference type="InterPro" id="IPR011663">
    <property type="entry name" value="UTRA"/>
</dbReference>
<dbReference type="PANTHER" id="PTHR44846">
    <property type="entry name" value="MANNOSYL-D-GLYCERATE TRANSPORT/METABOLISM SYSTEM REPRESSOR MNGR-RELATED"/>
    <property type="match status" value="1"/>
</dbReference>
<dbReference type="InterPro" id="IPR028978">
    <property type="entry name" value="Chorismate_lyase_/UTRA_dom_sf"/>
</dbReference>
<dbReference type="RefSeq" id="WP_170198114.1">
    <property type="nucleotide sequence ID" value="NZ_VFOX01000001.1"/>
</dbReference>
<comment type="caution">
    <text evidence="5">The sequence shown here is derived from an EMBL/GenBank/DDBJ whole genome shotgun (WGS) entry which is preliminary data.</text>
</comment>
<dbReference type="InterPro" id="IPR050679">
    <property type="entry name" value="Bact_HTH_transcr_reg"/>
</dbReference>
<evidence type="ECO:0000313" key="6">
    <source>
        <dbReference type="Proteomes" id="UP000317209"/>
    </source>
</evidence>
<evidence type="ECO:0000256" key="1">
    <source>
        <dbReference type="ARBA" id="ARBA00023015"/>
    </source>
</evidence>
<dbReference type="PANTHER" id="PTHR44846:SF17">
    <property type="entry name" value="GNTR-FAMILY TRANSCRIPTIONAL REGULATOR"/>
    <property type="match status" value="1"/>
</dbReference>
<keyword evidence="1" id="KW-0805">Transcription regulation</keyword>
<evidence type="ECO:0000259" key="4">
    <source>
        <dbReference type="SMART" id="SM00866"/>
    </source>
</evidence>
<dbReference type="SMART" id="SM00866">
    <property type="entry name" value="UTRA"/>
    <property type="match status" value="1"/>
</dbReference>